<keyword evidence="4" id="KW-1133">Transmembrane helix</keyword>
<keyword evidence="3" id="KW-0902">Two-component regulatory system</keyword>
<keyword evidence="4" id="KW-0472">Membrane</keyword>
<keyword evidence="4" id="KW-0812">Transmembrane</keyword>
<dbReference type="Proteomes" id="UP000346198">
    <property type="component" value="Unassembled WGS sequence"/>
</dbReference>
<keyword evidence="2 6" id="KW-0418">Kinase</keyword>
<dbReference type="Gene3D" id="3.30.565.10">
    <property type="entry name" value="Histidine kinase-like ATPase, C-terminal domain"/>
    <property type="match status" value="1"/>
</dbReference>
<dbReference type="EMBL" id="CAAHFH010000002">
    <property type="protein sequence ID" value="VGO22432.1"/>
    <property type="molecule type" value="Genomic_DNA"/>
</dbReference>
<evidence type="ECO:0000313" key="7">
    <source>
        <dbReference type="Proteomes" id="UP000346198"/>
    </source>
</evidence>
<dbReference type="Gene3D" id="1.20.5.1930">
    <property type="match status" value="1"/>
</dbReference>
<dbReference type="InterPro" id="IPR050482">
    <property type="entry name" value="Sensor_HK_TwoCompSys"/>
</dbReference>
<name>A0A6C2UQ62_9BACT</name>
<dbReference type="PANTHER" id="PTHR24421:SF62">
    <property type="entry name" value="SENSORY TRANSDUCTION HISTIDINE KINASE"/>
    <property type="match status" value="1"/>
</dbReference>
<feature type="domain" description="Histidine kinase" evidence="5">
    <location>
        <begin position="518"/>
        <end position="725"/>
    </location>
</feature>
<dbReference type="GO" id="GO:0016020">
    <property type="term" value="C:membrane"/>
    <property type="evidence" value="ECO:0007669"/>
    <property type="project" value="InterPro"/>
</dbReference>
<dbReference type="Pfam" id="PF02518">
    <property type="entry name" value="HATPase_c"/>
    <property type="match status" value="1"/>
</dbReference>
<evidence type="ECO:0000259" key="5">
    <source>
        <dbReference type="PROSITE" id="PS50109"/>
    </source>
</evidence>
<evidence type="ECO:0000256" key="3">
    <source>
        <dbReference type="ARBA" id="ARBA00023012"/>
    </source>
</evidence>
<evidence type="ECO:0000256" key="1">
    <source>
        <dbReference type="ARBA" id="ARBA00022679"/>
    </source>
</evidence>
<gene>
    <name evidence="6" type="primary">liaS_7</name>
    <name evidence="6" type="ORF">SCARR_04515</name>
</gene>
<feature type="transmembrane region" description="Helical" evidence="4">
    <location>
        <begin position="445"/>
        <end position="466"/>
    </location>
</feature>
<protein>
    <submittedName>
        <fullName evidence="6">Sensor histidine kinase LiaS</fullName>
    </submittedName>
</protein>
<dbReference type="PROSITE" id="PS50109">
    <property type="entry name" value="HIS_KIN"/>
    <property type="match status" value="1"/>
</dbReference>
<dbReference type="InterPro" id="IPR003594">
    <property type="entry name" value="HATPase_dom"/>
</dbReference>
<organism evidence="6 7">
    <name type="scientific">Pontiella sulfatireligans</name>
    <dbReference type="NCBI Taxonomy" id="2750658"/>
    <lineage>
        <taxon>Bacteria</taxon>
        <taxon>Pseudomonadati</taxon>
        <taxon>Kiritimatiellota</taxon>
        <taxon>Kiritimatiellia</taxon>
        <taxon>Kiritimatiellales</taxon>
        <taxon>Pontiellaceae</taxon>
        <taxon>Pontiella</taxon>
    </lineage>
</organism>
<keyword evidence="1" id="KW-0808">Transferase</keyword>
<evidence type="ECO:0000313" key="6">
    <source>
        <dbReference type="EMBL" id="VGO22432.1"/>
    </source>
</evidence>
<reference evidence="6 7" key="1">
    <citation type="submission" date="2019-04" db="EMBL/GenBank/DDBJ databases">
        <authorList>
            <person name="Van Vliet M D."/>
        </authorList>
    </citation>
    <scope>NUCLEOTIDE SEQUENCE [LARGE SCALE GENOMIC DNA]</scope>
    <source>
        <strain evidence="6 7">F21</strain>
    </source>
</reference>
<dbReference type="GO" id="GO:0000155">
    <property type="term" value="F:phosphorelay sensor kinase activity"/>
    <property type="evidence" value="ECO:0007669"/>
    <property type="project" value="InterPro"/>
</dbReference>
<dbReference type="SUPFAM" id="SSF55874">
    <property type="entry name" value="ATPase domain of HSP90 chaperone/DNA topoisomerase II/histidine kinase"/>
    <property type="match status" value="1"/>
</dbReference>
<dbReference type="InterPro" id="IPR005467">
    <property type="entry name" value="His_kinase_dom"/>
</dbReference>
<dbReference type="GO" id="GO:0046983">
    <property type="term" value="F:protein dimerization activity"/>
    <property type="evidence" value="ECO:0007669"/>
    <property type="project" value="InterPro"/>
</dbReference>
<accession>A0A6C2UQ62</accession>
<evidence type="ECO:0000256" key="4">
    <source>
        <dbReference type="SAM" id="Phobius"/>
    </source>
</evidence>
<proteinExistence type="predicted"/>
<dbReference type="Pfam" id="PF07730">
    <property type="entry name" value="HisKA_3"/>
    <property type="match status" value="1"/>
</dbReference>
<dbReference type="SMART" id="SM00387">
    <property type="entry name" value="HATPase_c"/>
    <property type="match status" value="1"/>
</dbReference>
<sequence>MWVVLAVAGMAGADPLGTVYSIRSLAPEEAEQALPVLLEGQVLQVTPPKNGFFLHDGNKGIYVRSPVSKPKHAQLHSGEMVRVRGKTSPGWFSPAVVAEEVEVLGRQPLPETRPFNAHEMYSATIDCDWVSVRGRLISVKTFASGPKNSNSIMLELEFNDSVLDVQAPYSKASAEKLAGLIFQRVRFDAVAGTRYNNERQIIGRIFYVNSADDFEVIDDYEPPGGVKSRPINELMRDGVNHRLPVGTYGVVTRAVGRDLFLRGEKACLKATLPAASEVQVGDFVALEGFARPRPISPAFLARSVNVLEHKAPPAPVTLELNEALKAQWQLKPDSSLDQELVSIDVQLVDVGKTFGVSSGQDESPKERILLCRQGSSLLEAKLPADAVLDERLAPGAILRLTGICNLIRSEEMRWRLYIDGFWIQLRDANDVMILAPAPWWTATRLLWLLGIGLGVLALSLIWVAALRKTVDKQTGIIGKQIERETILDERQRIARELHDNLEQGLAGMAIQLRGALRLLELNMEKRLESIRSSVRLLKENKASELEQHLEKAGSEVVKDAARNRKAIDVVRSMLAYCSEESRSSILDLRGGVLERMDLSAALQETLEPLARECGARLDFLVKGEPRRLKQVAERNLLLIAKEAASNAARHAKPGRIGVELAYSGSGLALRIEDDGCGFSVDGVPKVGRFGLQGMHERINHLEGTIQVKSRLGEGTSIQVEIASVQKWEME</sequence>
<evidence type="ECO:0000256" key="2">
    <source>
        <dbReference type="ARBA" id="ARBA00022777"/>
    </source>
</evidence>
<dbReference type="InterPro" id="IPR036890">
    <property type="entry name" value="HATPase_C_sf"/>
</dbReference>
<dbReference type="AlphaFoldDB" id="A0A6C2UQ62"/>
<dbReference type="InterPro" id="IPR011712">
    <property type="entry name" value="Sig_transdc_His_kin_sub3_dim/P"/>
</dbReference>
<dbReference type="CDD" id="cd16917">
    <property type="entry name" value="HATPase_UhpB-NarQ-NarX-like"/>
    <property type="match status" value="1"/>
</dbReference>
<dbReference type="PANTHER" id="PTHR24421">
    <property type="entry name" value="NITRATE/NITRITE SENSOR PROTEIN NARX-RELATED"/>
    <property type="match status" value="1"/>
</dbReference>
<keyword evidence="7" id="KW-1185">Reference proteome</keyword>